<comment type="caution">
    <text evidence="13">The sequence shown here is derived from an EMBL/GenBank/DDBJ whole genome shotgun (WGS) entry which is preliminary data.</text>
</comment>
<evidence type="ECO:0000256" key="12">
    <source>
        <dbReference type="SAM" id="MobiDB-lite"/>
    </source>
</evidence>
<keyword evidence="14" id="KW-1185">Reference proteome</keyword>
<evidence type="ECO:0000256" key="5">
    <source>
        <dbReference type="ARBA" id="ARBA00022490"/>
    </source>
</evidence>
<evidence type="ECO:0000256" key="3">
    <source>
        <dbReference type="ARBA" id="ARBA00011890"/>
    </source>
</evidence>
<dbReference type="EC" id="2.1.1.77" evidence="3"/>
<dbReference type="Gene3D" id="3.40.50.150">
    <property type="entry name" value="Vaccinia Virus protein VP39"/>
    <property type="match status" value="1"/>
</dbReference>
<dbReference type="RefSeq" id="WP_352987111.1">
    <property type="nucleotide sequence ID" value="NZ_JBEQNA010000026.1"/>
</dbReference>
<dbReference type="Proteomes" id="UP001432401">
    <property type="component" value="Unassembled WGS sequence"/>
</dbReference>
<feature type="region of interest" description="Disordered" evidence="12">
    <location>
        <begin position="380"/>
        <end position="402"/>
    </location>
</feature>
<evidence type="ECO:0000256" key="1">
    <source>
        <dbReference type="ARBA" id="ARBA00004496"/>
    </source>
</evidence>
<dbReference type="GO" id="GO:0032259">
    <property type="term" value="P:methylation"/>
    <property type="evidence" value="ECO:0007669"/>
    <property type="project" value="UniProtKB-KW"/>
</dbReference>
<evidence type="ECO:0000256" key="11">
    <source>
        <dbReference type="ARBA" id="ARBA00031350"/>
    </source>
</evidence>
<evidence type="ECO:0000256" key="6">
    <source>
        <dbReference type="ARBA" id="ARBA00022603"/>
    </source>
</evidence>
<accession>A0ABV2A4M5</accession>
<dbReference type="CDD" id="cd02440">
    <property type="entry name" value="AdoMet_MTases"/>
    <property type="match status" value="1"/>
</dbReference>
<keyword evidence="8" id="KW-0949">S-adenosyl-L-methionine</keyword>
<evidence type="ECO:0000313" key="14">
    <source>
        <dbReference type="Proteomes" id="UP001432401"/>
    </source>
</evidence>
<dbReference type="PANTHER" id="PTHR11579">
    <property type="entry name" value="PROTEIN-L-ISOASPARTATE O-METHYLTRANSFERASE"/>
    <property type="match status" value="1"/>
</dbReference>
<evidence type="ECO:0000256" key="10">
    <source>
        <dbReference type="ARBA" id="ARBA00031323"/>
    </source>
</evidence>
<evidence type="ECO:0000256" key="7">
    <source>
        <dbReference type="ARBA" id="ARBA00022679"/>
    </source>
</evidence>
<dbReference type="Pfam" id="PF01135">
    <property type="entry name" value="PCMT"/>
    <property type="match status" value="1"/>
</dbReference>
<evidence type="ECO:0000256" key="8">
    <source>
        <dbReference type="ARBA" id="ARBA00022691"/>
    </source>
</evidence>
<dbReference type="GO" id="GO:0008168">
    <property type="term" value="F:methyltransferase activity"/>
    <property type="evidence" value="ECO:0007669"/>
    <property type="project" value="UniProtKB-KW"/>
</dbReference>
<protein>
    <recommendedName>
        <fullName evidence="4">Protein-L-isoaspartate O-methyltransferase</fullName>
        <ecNumber evidence="3">2.1.1.77</ecNumber>
    </recommendedName>
    <alternativeName>
        <fullName evidence="11">L-isoaspartyl protein carboxyl methyltransferase</fullName>
    </alternativeName>
    <alternativeName>
        <fullName evidence="9">Protein L-isoaspartyl methyltransferase</fullName>
    </alternativeName>
    <alternativeName>
        <fullName evidence="10">Protein-beta-aspartate methyltransferase</fullName>
    </alternativeName>
</protein>
<dbReference type="PANTHER" id="PTHR11579:SF0">
    <property type="entry name" value="PROTEIN-L-ISOASPARTATE(D-ASPARTATE) O-METHYLTRANSFERASE"/>
    <property type="match status" value="1"/>
</dbReference>
<evidence type="ECO:0000313" key="13">
    <source>
        <dbReference type="EMBL" id="MES0838317.1"/>
    </source>
</evidence>
<dbReference type="InterPro" id="IPR000682">
    <property type="entry name" value="PCMT"/>
</dbReference>
<organism evidence="13 14">
    <name type="scientific">Nocardiopsis tropica</name>
    <dbReference type="NCBI Taxonomy" id="109330"/>
    <lineage>
        <taxon>Bacteria</taxon>
        <taxon>Bacillati</taxon>
        <taxon>Actinomycetota</taxon>
        <taxon>Actinomycetes</taxon>
        <taxon>Streptosporangiales</taxon>
        <taxon>Nocardiopsidaceae</taxon>
        <taxon>Nocardiopsis</taxon>
    </lineage>
</organism>
<keyword evidence="5" id="KW-0963">Cytoplasm</keyword>
<dbReference type="SUPFAM" id="SSF53335">
    <property type="entry name" value="S-adenosyl-L-methionine-dependent methyltransferases"/>
    <property type="match status" value="1"/>
</dbReference>
<gene>
    <name evidence="13" type="ORF">ABUK86_31440</name>
</gene>
<sequence length="402" mass="43527">MPPPGFDVDERLAALLDHLQEIGALTDERWRAAFAEVPRHLFLPDPIWADDGARDDGWMVPVGRQDPYWWENAYADFALPTQVDDGAPAGADGRGRYTTSSASQPSLVALMLEALQVEDGMRVLEIGTATGYNAALLSARLGAENVTTIEVDPHLAEQGRAALADAGFKPTVVCGDGALDVPGAAPFDRVLATVAAKRIPYAWVEQTRPGGLVVTPWGNDYAATVLLRLEVGQDGTASGRPIGEAPFMWLREQRSAKGAWSDHVDFDAPVRRSATQVDPQVLAEPCGGAEFAVGAMVPHLAKALFHARDGSGEYTLWLYDTRGSWASVDFVPGAAEYAVEQAGSRHLWDEAETAHRWWEAQGGPGRERFGVSVGPEGHRVWLDEPARPVPTPQGPRTWSHRS</sequence>
<comment type="subcellular location">
    <subcellularLocation>
        <location evidence="1">Cytoplasm</location>
    </subcellularLocation>
</comment>
<proteinExistence type="inferred from homology"/>
<keyword evidence="6 13" id="KW-0489">Methyltransferase</keyword>
<evidence type="ECO:0000256" key="4">
    <source>
        <dbReference type="ARBA" id="ARBA00013346"/>
    </source>
</evidence>
<comment type="similarity">
    <text evidence="2">Belongs to the methyltransferase superfamily. L-isoaspartyl/D-aspartyl protein methyltransferase family.</text>
</comment>
<name>A0ABV2A4M5_9ACTN</name>
<evidence type="ECO:0000256" key="9">
    <source>
        <dbReference type="ARBA" id="ARBA00030757"/>
    </source>
</evidence>
<keyword evidence="7" id="KW-0808">Transferase</keyword>
<dbReference type="EMBL" id="JBEQNB010000027">
    <property type="protein sequence ID" value="MES0838317.1"/>
    <property type="molecule type" value="Genomic_DNA"/>
</dbReference>
<reference evidence="13 14" key="1">
    <citation type="submission" date="2024-06" db="EMBL/GenBank/DDBJ databases">
        <authorList>
            <person name="Bataeva Y.V."/>
            <person name="Grigorian L.N."/>
            <person name="Solomentsev V.I."/>
        </authorList>
    </citation>
    <scope>NUCLEOTIDE SEQUENCE [LARGE SCALE GENOMIC DNA]</scope>
    <source>
        <strain evidence="14">SCPM-O-B-12605 (RCAM04882)</strain>
    </source>
</reference>
<dbReference type="InterPro" id="IPR029063">
    <property type="entry name" value="SAM-dependent_MTases_sf"/>
</dbReference>
<evidence type="ECO:0000256" key="2">
    <source>
        <dbReference type="ARBA" id="ARBA00005369"/>
    </source>
</evidence>